<dbReference type="InterPro" id="IPR003657">
    <property type="entry name" value="WRKY_dom"/>
</dbReference>
<organism evidence="7 8">
    <name type="scientific">Vicia faba</name>
    <name type="common">Broad bean</name>
    <name type="synonym">Faba vulgaris</name>
    <dbReference type="NCBI Taxonomy" id="3906"/>
    <lineage>
        <taxon>Eukaryota</taxon>
        <taxon>Viridiplantae</taxon>
        <taxon>Streptophyta</taxon>
        <taxon>Embryophyta</taxon>
        <taxon>Tracheophyta</taxon>
        <taxon>Spermatophyta</taxon>
        <taxon>Magnoliopsida</taxon>
        <taxon>eudicotyledons</taxon>
        <taxon>Gunneridae</taxon>
        <taxon>Pentapetalae</taxon>
        <taxon>rosids</taxon>
        <taxon>fabids</taxon>
        <taxon>Fabales</taxon>
        <taxon>Fabaceae</taxon>
        <taxon>Papilionoideae</taxon>
        <taxon>50 kb inversion clade</taxon>
        <taxon>NPAAA clade</taxon>
        <taxon>Hologalegina</taxon>
        <taxon>IRL clade</taxon>
        <taxon>Fabeae</taxon>
        <taxon>Vicia</taxon>
    </lineage>
</organism>
<dbReference type="Gene3D" id="2.20.25.80">
    <property type="entry name" value="WRKY domain"/>
    <property type="match status" value="1"/>
</dbReference>
<dbReference type="PANTHER" id="PTHR31429">
    <property type="entry name" value="WRKY TRANSCRIPTION FACTOR 36-RELATED"/>
    <property type="match status" value="1"/>
</dbReference>
<dbReference type="Proteomes" id="UP001157006">
    <property type="component" value="Chromosome 4"/>
</dbReference>
<dbReference type="SMART" id="SM00774">
    <property type="entry name" value="WRKY"/>
    <property type="match status" value="1"/>
</dbReference>
<evidence type="ECO:0000256" key="3">
    <source>
        <dbReference type="ARBA" id="ARBA00023125"/>
    </source>
</evidence>
<gene>
    <name evidence="7" type="ORF">VFH_IV202680</name>
</gene>
<evidence type="ECO:0000313" key="8">
    <source>
        <dbReference type="Proteomes" id="UP001157006"/>
    </source>
</evidence>
<dbReference type="AlphaFoldDB" id="A0AAV1AK92"/>
<dbReference type="Pfam" id="PF03106">
    <property type="entry name" value="WRKY"/>
    <property type="match status" value="1"/>
</dbReference>
<dbReference type="GO" id="GO:0043565">
    <property type="term" value="F:sequence-specific DNA binding"/>
    <property type="evidence" value="ECO:0007669"/>
    <property type="project" value="InterPro"/>
</dbReference>
<keyword evidence="3" id="KW-0238">DNA-binding</keyword>
<dbReference type="GO" id="GO:0005634">
    <property type="term" value="C:nucleus"/>
    <property type="evidence" value="ECO:0007669"/>
    <property type="project" value="UniProtKB-SubCell"/>
</dbReference>
<comment type="subcellular location">
    <subcellularLocation>
        <location evidence="1">Nucleus</location>
    </subcellularLocation>
</comment>
<dbReference type="PANTHER" id="PTHR31429:SF64">
    <property type="entry name" value="TRANSCRIPTION FACTOR WRKY FAMILY-RELATED"/>
    <property type="match status" value="1"/>
</dbReference>
<protein>
    <recommendedName>
        <fullName evidence="6">WRKY domain-containing protein</fullName>
    </recommendedName>
</protein>
<sequence>MLLLATKMEAKVGLKKLLKAEELLFDKYTVGLGCSDLSLSLNNNNNNNSEEVHQNQEQPIPLLKLGWMETKVEEMKKENQILRSMLNQVTQHYALLHTQFITLTQQQKQQQELFPSPNKINKQIIEEDQSSELGSCRKKGRVSIRAPSNFSLMSDGCRWRKYGQKISKVNPCPRAYYRCNMGETTPCPVRKQVQRCSVDGTVFIATYEGNHNHSLPPEARLTANTTSAALSMFLSGSTTSLHGNTLSNPCLFSPSTSSSSSSISSTSTGLSTFYSYASSCPTVTLDLTQPSTNFFKSQTPISPNQYYSTHQSQEELCLSSKLSNAMIPSEKNVPFMDGVIAAIIKDPSVKAALDTAVSSLTGVVLHQ</sequence>
<evidence type="ECO:0000256" key="5">
    <source>
        <dbReference type="ARBA" id="ARBA00023242"/>
    </source>
</evidence>
<keyword evidence="2" id="KW-0805">Transcription regulation</keyword>
<feature type="domain" description="WRKY" evidence="6">
    <location>
        <begin position="148"/>
        <end position="216"/>
    </location>
</feature>
<dbReference type="InterPro" id="IPR044810">
    <property type="entry name" value="WRKY_plant"/>
</dbReference>
<keyword evidence="4" id="KW-0804">Transcription</keyword>
<dbReference type="InterPro" id="IPR036576">
    <property type="entry name" value="WRKY_dom_sf"/>
</dbReference>
<evidence type="ECO:0000256" key="4">
    <source>
        <dbReference type="ARBA" id="ARBA00023163"/>
    </source>
</evidence>
<name>A0AAV1AK92_VICFA</name>
<evidence type="ECO:0000256" key="1">
    <source>
        <dbReference type="ARBA" id="ARBA00004123"/>
    </source>
</evidence>
<dbReference type="GO" id="GO:0003700">
    <property type="term" value="F:DNA-binding transcription factor activity"/>
    <property type="evidence" value="ECO:0007669"/>
    <property type="project" value="InterPro"/>
</dbReference>
<proteinExistence type="predicted"/>
<keyword evidence="5" id="KW-0539">Nucleus</keyword>
<evidence type="ECO:0000259" key="6">
    <source>
        <dbReference type="PROSITE" id="PS50811"/>
    </source>
</evidence>
<reference evidence="7 8" key="1">
    <citation type="submission" date="2023-01" db="EMBL/GenBank/DDBJ databases">
        <authorList>
            <person name="Kreplak J."/>
        </authorList>
    </citation>
    <scope>NUCLEOTIDE SEQUENCE [LARGE SCALE GENOMIC DNA]</scope>
</reference>
<evidence type="ECO:0000256" key="2">
    <source>
        <dbReference type="ARBA" id="ARBA00023015"/>
    </source>
</evidence>
<dbReference type="EMBL" id="OX451739">
    <property type="protein sequence ID" value="CAI8610876.1"/>
    <property type="molecule type" value="Genomic_DNA"/>
</dbReference>
<dbReference type="SUPFAM" id="SSF118290">
    <property type="entry name" value="WRKY DNA-binding domain"/>
    <property type="match status" value="1"/>
</dbReference>
<keyword evidence="8" id="KW-1185">Reference proteome</keyword>
<accession>A0AAV1AK92</accession>
<evidence type="ECO:0000313" key="7">
    <source>
        <dbReference type="EMBL" id="CAI8610876.1"/>
    </source>
</evidence>
<dbReference type="PROSITE" id="PS50811">
    <property type="entry name" value="WRKY"/>
    <property type="match status" value="1"/>
</dbReference>